<dbReference type="NCBIfam" id="TIGR00180">
    <property type="entry name" value="parB_part"/>
    <property type="match status" value="1"/>
</dbReference>
<reference evidence="7" key="1">
    <citation type="submission" date="2017-09" db="EMBL/GenBank/DDBJ databases">
        <title>Depth-based differentiation of microbial function through sediment-hosted aquifers and enrichment of novel symbionts in the deep terrestrial subsurface.</title>
        <authorList>
            <person name="Probst A.J."/>
            <person name="Ladd B."/>
            <person name="Jarett J.K."/>
            <person name="Geller-Mcgrath D.E."/>
            <person name="Sieber C.M.K."/>
            <person name="Emerson J.B."/>
            <person name="Anantharaman K."/>
            <person name="Thomas B.C."/>
            <person name="Malmstrom R."/>
            <person name="Stieglmeier M."/>
            <person name="Klingl A."/>
            <person name="Woyke T."/>
            <person name="Ryan C.M."/>
            <person name="Banfield J.F."/>
        </authorList>
    </citation>
    <scope>NUCLEOTIDE SEQUENCE [LARGE SCALE GENOMIC DNA]</scope>
</reference>
<dbReference type="PANTHER" id="PTHR33375">
    <property type="entry name" value="CHROMOSOME-PARTITIONING PROTEIN PARB-RELATED"/>
    <property type="match status" value="1"/>
</dbReference>
<proteinExistence type="inferred from homology"/>
<dbReference type="InterPro" id="IPR041468">
    <property type="entry name" value="HTH_ParB/Spo0J"/>
</dbReference>
<evidence type="ECO:0000256" key="2">
    <source>
        <dbReference type="ARBA" id="ARBA00022829"/>
    </source>
</evidence>
<dbReference type="FunFam" id="3.90.1530.30:FF:000001">
    <property type="entry name" value="Chromosome partitioning protein ParB"/>
    <property type="match status" value="1"/>
</dbReference>
<dbReference type="Pfam" id="PF02195">
    <property type="entry name" value="ParB_N"/>
    <property type="match status" value="1"/>
</dbReference>
<dbReference type="InterPro" id="IPR050336">
    <property type="entry name" value="Chromosome_partition/occlusion"/>
</dbReference>
<feature type="compositionally biased region" description="Polar residues" evidence="4">
    <location>
        <begin position="297"/>
        <end position="310"/>
    </location>
</feature>
<dbReference type="Proteomes" id="UP000228561">
    <property type="component" value="Unassembled WGS sequence"/>
</dbReference>
<evidence type="ECO:0000313" key="6">
    <source>
        <dbReference type="EMBL" id="PIU99742.1"/>
    </source>
</evidence>
<dbReference type="AlphaFoldDB" id="A0A2M7B9E5"/>
<dbReference type="SMART" id="SM00470">
    <property type="entry name" value="ParB"/>
    <property type="match status" value="1"/>
</dbReference>
<dbReference type="CDD" id="cd16393">
    <property type="entry name" value="SPO0J_N"/>
    <property type="match status" value="1"/>
</dbReference>
<protein>
    <recommendedName>
        <fullName evidence="5">ParB-like N-terminal domain-containing protein</fullName>
    </recommendedName>
</protein>
<sequence>MDNEFASLKKENGVFWIEVEKIRSNPFQPRREFDEKKLAGLSESIRQYGVLQPLVVSRKEYETETGVDVEYELIAGERRLMASKMASLRQVPVIIREEPTEQVKLELALIENIQREDLNPVERARAFRQLIDSFKLKHHEVGSKIGKSREFVTNTLRILLLPEEIQDGLSKGLITEGHTRPLLMLIKNPDQQTLLYKEIIYKQMTVREAEKFSRSIVVSRSRKAEALPNPEIRLFEEKLSDALGTRVSIEKNGEKGKISIEFFSDEELNALLNRIHDICAKKEENIESVDEIDIGQNSELSGENTPQDNIQTEEDLSENFTI</sequence>
<feature type="domain" description="ParB-like N-terminal" evidence="5">
    <location>
        <begin position="15"/>
        <end position="113"/>
    </location>
</feature>
<dbReference type="GO" id="GO:0005694">
    <property type="term" value="C:chromosome"/>
    <property type="evidence" value="ECO:0007669"/>
    <property type="project" value="TreeGrafter"/>
</dbReference>
<dbReference type="Pfam" id="PF17762">
    <property type="entry name" value="HTH_ParB"/>
    <property type="match status" value="1"/>
</dbReference>
<keyword evidence="3" id="KW-0238">DNA-binding</keyword>
<dbReference type="EMBL" id="PEVG01000006">
    <property type="protein sequence ID" value="PIU99742.1"/>
    <property type="molecule type" value="Genomic_DNA"/>
</dbReference>
<evidence type="ECO:0000259" key="5">
    <source>
        <dbReference type="SMART" id="SM00470"/>
    </source>
</evidence>
<evidence type="ECO:0000256" key="1">
    <source>
        <dbReference type="ARBA" id="ARBA00006295"/>
    </source>
</evidence>
<dbReference type="Pfam" id="PF23552">
    <property type="entry name" value="ParB_C"/>
    <property type="match status" value="1"/>
</dbReference>
<keyword evidence="2" id="KW-0159">Chromosome partition</keyword>
<dbReference type="GO" id="GO:0003677">
    <property type="term" value="F:DNA binding"/>
    <property type="evidence" value="ECO:0007669"/>
    <property type="project" value="UniProtKB-KW"/>
</dbReference>
<comment type="caution">
    <text evidence="6">The sequence shown here is derived from an EMBL/GenBank/DDBJ whole genome shotgun (WGS) entry which is preliminary data.</text>
</comment>
<evidence type="ECO:0000313" key="7">
    <source>
        <dbReference type="Proteomes" id="UP000228561"/>
    </source>
</evidence>
<gene>
    <name evidence="6" type="ORF">COS58_00710</name>
</gene>
<feature type="region of interest" description="Disordered" evidence="4">
    <location>
        <begin position="297"/>
        <end position="322"/>
    </location>
</feature>
<evidence type="ECO:0000256" key="3">
    <source>
        <dbReference type="ARBA" id="ARBA00023125"/>
    </source>
</evidence>
<name>A0A2M7B9E5_9BACT</name>
<dbReference type="InterPro" id="IPR057240">
    <property type="entry name" value="ParB_dimer_C"/>
</dbReference>
<dbReference type="SUPFAM" id="SSF110849">
    <property type="entry name" value="ParB/Sulfiredoxin"/>
    <property type="match status" value="1"/>
</dbReference>
<organism evidence="6 7">
    <name type="scientific">Candidatus Tagabacteria bacterium CG03_land_8_20_14_0_80_41_22</name>
    <dbReference type="NCBI Taxonomy" id="1975020"/>
    <lineage>
        <taxon>Bacteria</taxon>
        <taxon>Candidatus Tagaibacteriota</taxon>
    </lineage>
</organism>
<comment type="similarity">
    <text evidence="1">Belongs to the ParB family.</text>
</comment>
<accession>A0A2M7B9E5</accession>
<dbReference type="Gene3D" id="3.90.1530.30">
    <property type="match status" value="1"/>
</dbReference>
<dbReference type="InterPro" id="IPR004437">
    <property type="entry name" value="ParB/RepB/Spo0J"/>
</dbReference>
<dbReference type="FunFam" id="1.10.10.2830:FF:000001">
    <property type="entry name" value="Chromosome partitioning protein ParB"/>
    <property type="match status" value="1"/>
</dbReference>
<dbReference type="InterPro" id="IPR003115">
    <property type="entry name" value="ParB_N"/>
</dbReference>
<evidence type="ECO:0000256" key="4">
    <source>
        <dbReference type="SAM" id="MobiDB-lite"/>
    </source>
</evidence>
<dbReference type="SUPFAM" id="SSF109709">
    <property type="entry name" value="KorB DNA-binding domain-like"/>
    <property type="match status" value="1"/>
</dbReference>
<dbReference type="PANTHER" id="PTHR33375:SF1">
    <property type="entry name" value="CHROMOSOME-PARTITIONING PROTEIN PARB-RELATED"/>
    <property type="match status" value="1"/>
</dbReference>
<dbReference type="InterPro" id="IPR036086">
    <property type="entry name" value="ParB/Sulfiredoxin_sf"/>
</dbReference>
<feature type="compositionally biased region" description="Acidic residues" evidence="4">
    <location>
        <begin position="311"/>
        <end position="322"/>
    </location>
</feature>
<dbReference type="Gene3D" id="1.10.10.2830">
    <property type="match status" value="1"/>
</dbReference>
<dbReference type="GO" id="GO:0007059">
    <property type="term" value="P:chromosome segregation"/>
    <property type="evidence" value="ECO:0007669"/>
    <property type="project" value="UniProtKB-KW"/>
</dbReference>